<evidence type="ECO:0000313" key="4">
    <source>
        <dbReference type="Proteomes" id="UP001156102"/>
    </source>
</evidence>
<dbReference type="EMBL" id="JANCLT010000007">
    <property type="protein sequence ID" value="MCP8969804.1"/>
    <property type="molecule type" value="Genomic_DNA"/>
</dbReference>
<organism evidence="3 4">
    <name type="scientific">Ectobacillus ponti</name>
    <dbReference type="NCBI Taxonomy" id="2961894"/>
    <lineage>
        <taxon>Bacteria</taxon>
        <taxon>Bacillati</taxon>
        <taxon>Bacillota</taxon>
        <taxon>Bacilli</taxon>
        <taxon>Bacillales</taxon>
        <taxon>Bacillaceae</taxon>
        <taxon>Ectobacillus</taxon>
    </lineage>
</organism>
<proteinExistence type="predicted"/>
<dbReference type="InterPro" id="IPR025303">
    <property type="entry name" value="PdaC"/>
</dbReference>
<keyword evidence="4" id="KW-1185">Reference proteome</keyword>
<comment type="caution">
    <text evidence="3">The sequence shown here is derived from an EMBL/GenBank/DDBJ whole genome shotgun (WGS) entry which is preliminary data.</text>
</comment>
<evidence type="ECO:0000259" key="2">
    <source>
        <dbReference type="Pfam" id="PF13739"/>
    </source>
</evidence>
<feature type="domain" description="Deacetylase PdaC" evidence="2">
    <location>
        <begin position="41"/>
        <end position="136"/>
    </location>
</feature>
<dbReference type="Pfam" id="PF11738">
    <property type="entry name" value="DUF3298"/>
    <property type="match status" value="1"/>
</dbReference>
<evidence type="ECO:0000259" key="1">
    <source>
        <dbReference type="Pfam" id="PF11738"/>
    </source>
</evidence>
<dbReference type="Proteomes" id="UP001156102">
    <property type="component" value="Unassembled WGS sequence"/>
</dbReference>
<reference evidence="3" key="1">
    <citation type="submission" date="2022-07" db="EMBL/GenBank/DDBJ databases">
        <authorList>
            <person name="Li W.-J."/>
            <person name="Deng Q.-Q."/>
        </authorList>
    </citation>
    <scope>NUCLEOTIDE SEQUENCE</scope>
    <source>
        <strain evidence="3">SYSU M60031</strain>
    </source>
</reference>
<sequence>MKWVLRIALILYFLFVIVPEYVLAGPVSAPPAAQVDIKKQEDTNDYFQYQLNTPQFSGLSSSSFAEKLNAYYETNIQTFKKKLKKDAKQAYEETQDPASFHPYVVNVDHKVTYNAGPLLSLYVVYYQYTGGAHGMYEWRPDTFDIDKKKELALKDLFRKDSNYMEVIVQHVKEQIEQNPNAYFPDAAAQAEKATTFKFFLEPDHLVIYFPLYEIAPFAAGIPQFRIPYTLLSGQLKEKYADALVGHS</sequence>
<dbReference type="Gene3D" id="3.90.640.20">
    <property type="entry name" value="Heat-shock cognate protein, ATPase"/>
    <property type="match status" value="1"/>
</dbReference>
<dbReference type="RefSeq" id="WP_254759719.1">
    <property type="nucleotide sequence ID" value="NZ_JANCLT010000007.1"/>
</dbReference>
<dbReference type="Gene3D" id="3.30.565.40">
    <property type="entry name" value="Fervidobacterium nodosum Rt17-B1 like"/>
    <property type="match status" value="1"/>
</dbReference>
<gene>
    <name evidence="3" type="ORF">NK662_14830</name>
</gene>
<feature type="domain" description="DUF3298" evidence="1">
    <location>
        <begin position="154"/>
        <end position="228"/>
    </location>
</feature>
<protein>
    <submittedName>
        <fullName evidence="3">DUF3298 and DUF4163 domain-containing protein</fullName>
    </submittedName>
</protein>
<name>A0AA42BRS2_9BACI</name>
<dbReference type="InterPro" id="IPR021729">
    <property type="entry name" value="DUF3298"/>
</dbReference>
<dbReference type="InterPro" id="IPR037126">
    <property type="entry name" value="PdaC/RsiV-like_sf"/>
</dbReference>
<dbReference type="AlphaFoldDB" id="A0AA42BRS2"/>
<dbReference type="Pfam" id="PF13739">
    <property type="entry name" value="PdaC"/>
    <property type="match status" value="1"/>
</dbReference>
<evidence type="ECO:0000313" key="3">
    <source>
        <dbReference type="EMBL" id="MCP8969804.1"/>
    </source>
</evidence>
<accession>A0AA42BRS2</accession>